<dbReference type="Gene3D" id="3.40.50.150">
    <property type="entry name" value="Vaccinia Virus protein VP39"/>
    <property type="match status" value="1"/>
</dbReference>
<accession>A0A509EFG1</accession>
<dbReference type="SUPFAM" id="SSF53335">
    <property type="entry name" value="S-adenosyl-L-methionine-dependent methyltransferases"/>
    <property type="match status" value="1"/>
</dbReference>
<proteinExistence type="predicted"/>
<dbReference type="AlphaFoldDB" id="A0A509EFG1"/>
<dbReference type="EMBL" id="CABFPH010000031">
    <property type="protein sequence ID" value="VUD71943.1"/>
    <property type="molecule type" value="Genomic_DNA"/>
</dbReference>
<dbReference type="InterPro" id="IPR029063">
    <property type="entry name" value="SAM-dependent_MTases_sf"/>
</dbReference>
<evidence type="ECO:0000313" key="1">
    <source>
        <dbReference type="EMBL" id="VUD71943.1"/>
    </source>
</evidence>
<organism evidence="1 2">
    <name type="scientific">Methylobacterium symbioticum</name>
    <dbReference type="NCBI Taxonomy" id="2584084"/>
    <lineage>
        <taxon>Bacteria</taxon>
        <taxon>Pseudomonadati</taxon>
        <taxon>Pseudomonadota</taxon>
        <taxon>Alphaproteobacteria</taxon>
        <taxon>Hyphomicrobiales</taxon>
        <taxon>Methylobacteriaceae</taxon>
        <taxon>Methylobacterium</taxon>
    </lineage>
</organism>
<dbReference type="Pfam" id="PF13489">
    <property type="entry name" value="Methyltransf_23"/>
    <property type="match status" value="1"/>
</dbReference>
<evidence type="ECO:0008006" key="3">
    <source>
        <dbReference type="Google" id="ProtNLM"/>
    </source>
</evidence>
<dbReference type="Proteomes" id="UP000410984">
    <property type="component" value="Unassembled WGS sequence"/>
</dbReference>
<protein>
    <recommendedName>
        <fullName evidence="3">Ubiquinone biosynthesis O-methyltransferase</fullName>
    </recommendedName>
</protein>
<reference evidence="1 2" key="1">
    <citation type="submission" date="2019-06" db="EMBL/GenBank/DDBJ databases">
        <authorList>
            <person name="Rodrigo-Torres L."/>
            <person name="Arahal R. D."/>
            <person name="Lucena T."/>
        </authorList>
    </citation>
    <scope>NUCLEOTIDE SEQUENCE [LARGE SCALE GENOMIC DNA]</scope>
    <source>
        <strain evidence="1 2">SB0023/3</strain>
    </source>
</reference>
<dbReference type="RefSeq" id="WP_185156849.1">
    <property type="nucleotide sequence ID" value="NZ_CABFPH010000031.1"/>
</dbReference>
<name>A0A509EFG1_9HYPH</name>
<keyword evidence="2" id="KW-1185">Reference proteome</keyword>
<sequence length="314" mass="34145">MNPRQRALHAVTPRGRIGVELGPLNKPLIRREDGEILYADHRSTEDLRRKYAEHDTVVGAEASPIVEVDLVLENQSLPEALGPRAPVDYVVASHVLEHIADPVGWLAEIAGILRDGGVLFLVVPDKRFTFDFYRTPSTTGDLVAAHLTRATVGSPAQVFEHVARAAAVDVPAVWSGRGRTPEPMFDGQLASALTHARGVAEHGYYFDVHCTVYTPVSFLAVFRDLIALGLIPFEIAEIVPTPRNALEFYVTLRKREGLDPAARAAATPRLDAAHHELPEGPVRGAGRRLAAALRLGFRMLRTGSIRGPGAGRHG</sequence>
<evidence type="ECO:0000313" key="2">
    <source>
        <dbReference type="Proteomes" id="UP000410984"/>
    </source>
</evidence>
<gene>
    <name evidence="1" type="ORF">MET9862_02535</name>
</gene>